<dbReference type="Proteomes" id="UP000615326">
    <property type="component" value="Unassembled WGS sequence"/>
</dbReference>
<dbReference type="EMBL" id="WOSW01000032">
    <property type="protein sequence ID" value="NHO33586.1"/>
    <property type="molecule type" value="Genomic_DNA"/>
</dbReference>
<accession>A0ABX0KBP2</accession>
<organism evidence="3 4">
    <name type="scientific">Acetobacter fallax</name>
    <dbReference type="NCBI Taxonomy" id="1737473"/>
    <lineage>
        <taxon>Bacteria</taxon>
        <taxon>Pseudomonadati</taxon>
        <taxon>Pseudomonadota</taxon>
        <taxon>Alphaproteobacteria</taxon>
        <taxon>Acetobacterales</taxon>
        <taxon>Acetobacteraceae</taxon>
        <taxon>Acetobacter</taxon>
    </lineage>
</organism>
<gene>
    <name evidence="3" type="ORF">GOB84_13675</name>
</gene>
<dbReference type="InterPro" id="IPR007049">
    <property type="entry name" value="Carb-sel_porin_OprB"/>
</dbReference>
<dbReference type="PANTHER" id="PTHR37944">
    <property type="entry name" value="PORIN B"/>
    <property type="match status" value="1"/>
</dbReference>
<dbReference type="Gene3D" id="2.40.160.180">
    <property type="entry name" value="Carbohydrate-selective porin OprB"/>
    <property type="match status" value="1"/>
</dbReference>
<dbReference type="Pfam" id="PF04966">
    <property type="entry name" value="OprB"/>
    <property type="match status" value="1"/>
</dbReference>
<evidence type="ECO:0000313" key="3">
    <source>
        <dbReference type="EMBL" id="NHO33586.1"/>
    </source>
</evidence>
<dbReference type="PANTHER" id="PTHR37944:SF1">
    <property type="entry name" value="PORIN B"/>
    <property type="match status" value="1"/>
</dbReference>
<name>A0ABX0KBP2_9PROT</name>
<sequence>MVVGFPAWGQEISPQPKKQTMPAAVVNITGPGPAALSENRPKKTTLTSNEQLEALFNTESISSLLNRHDDALRSSDLAAGYYVPAQTFGNLVPQISPVRKWLQNRGFSFQFSYKGEGLANVGGGIRKGMDYAHELTLTTRFDLGKLLGLNGWFLHGVVMERAGREVSYDYVGEHRILLAEVHSLDGGRAAHLADLYVEKAFYHNSININLGRMTLTHTYATSVLLCTFMIQCSAPVGVKSNAGWSVYPKATWGGTVRLRPTRDLTLRTGVYQAASLTENPSGWSWGAEHATGVMLPVELTWEPFLGPQNLPGHYKVGFGHDTSHYADLIGKVPAAYLSRIGAHPGGPRDTFYFEADQMVYRKGGNHQMAGGYLLAGYIHNTPSVSAFSDQFYVGASLLGILPYRPFDRLGVMYSYYQISPNLTLGQRFRQMAGDSMGAFVNGPQTHTATLEAYYGIPVIPGLIAQPVFEYMMRPGETSVIPNAILVGLKVLATL</sequence>
<evidence type="ECO:0000313" key="4">
    <source>
        <dbReference type="Proteomes" id="UP000615326"/>
    </source>
</evidence>
<comment type="caution">
    <text evidence="3">The sequence shown here is derived from an EMBL/GenBank/DDBJ whole genome shotgun (WGS) entry which is preliminary data.</text>
</comment>
<keyword evidence="4" id="KW-1185">Reference proteome</keyword>
<dbReference type="InterPro" id="IPR038673">
    <property type="entry name" value="OprB_sf"/>
</dbReference>
<evidence type="ECO:0000256" key="2">
    <source>
        <dbReference type="RuleBase" id="RU363072"/>
    </source>
</evidence>
<dbReference type="InterPro" id="IPR052932">
    <property type="entry name" value="OprB_Porin"/>
</dbReference>
<proteinExistence type="inferred from homology"/>
<comment type="similarity">
    <text evidence="1 2">Belongs to the OprB family.</text>
</comment>
<evidence type="ECO:0000256" key="1">
    <source>
        <dbReference type="ARBA" id="ARBA00008769"/>
    </source>
</evidence>
<reference evidence="3 4" key="1">
    <citation type="journal article" date="2020" name="Int. J. Syst. Evol. Microbiol.">
        <title>Novel acetic acid bacteria from cider fermentations: Acetobacter conturbans sp. nov. and Acetobacter fallax sp. nov.</title>
        <authorList>
            <person name="Sombolestani A.S."/>
            <person name="Cleenwerck I."/>
            <person name="Cnockaert M."/>
            <person name="Borremans W."/>
            <person name="Wieme A.D."/>
            <person name="De Vuyst L."/>
            <person name="Vandamme P."/>
        </authorList>
    </citation>
    <scope>NUCLEOTIDE SEQUENCE [LARGE SCALE GENOMIC DNA]</scope>
    <source>
        <strain evidence="3 4">LMG 1637</strain>
    </source>
</reference>
<protein>
    <submittedName>
        <fullName evidence="3">Carbohydrate porin</fullName>
    </submittedName>
</protein>